<organism evidence="1 2">
    <name type="scientific">Melastoma candidum</name>
    <dbReference type="NCBI Taxonomy" id="119954"/>
    <lineage>
        <taxon>Eukaryota</taxon>
        <taxon>Viridiplantae</taxon>
        <taxon>Streptophyta</taxon>
        <taxon>Embryophyta</taxon>
        <taxon>Tracheophyta</taxon>
        <taxon>Spermatophyta</taxon>
        <taxon>Magnoliopsida</taxon>
        <taxon>eudicotyledons</taxon>
        <taxon>Gunneridae</taxon>
        <taxon>Pentapetalae</taxon>
        <taxon>rosids</taxon>
        <taxon>malvids</taxon>
        <taxon>Myrtales</taxon>
        <taxon>Melastomataceae</taxon>
        <taxon>Melastomatoideae</taxon>
        <taxon>Melastomateae</taxon>
        <taxon>Melastoma</taxon>
    </lineage>
</organism>
<gene>
    <name evidence="1" type="ORF">MLD38_020058</name>
</gene>
<evidence type="ECO:0000313" key="1">
    <source>
        <dbReference type="EMBL" id="KAI4363896.1"/>
    </source>
</evidence>
<reference evidence="2" key="1">
    <citation type="journal article" date="2023" name="Front. Plant Sci.">
        <title>Chromosomal-level genome assembly of Melastoma candidum provides insights into trichome evolution.</title>
        <authorList>
            <person name="Zhong Y."/>
            <person name="Wu W."/>
            <person name="Sun C."/>
            <person name="Zou P."/>
            <person name="Liu Y."/>
            <person name="Dai S."/>
            <person name="Zhou R."/>
        </authorList>
    </citation>
    <scope>NUCLEOTIDE SEQUENCE [LARGE SCALE GENOMIC DNA]</scope>
</reference>
<keyword evidence="2" id="KW-1185">Reference proteome</keyword>
<accession>A0ACB9QBW4</accession>
<dbReference type="EMBL" id="CM042885">
    <property type="protein sequence ID" value="KAI4363896.1"/>
    <property type="molecule type" value="Genomic_DNA"/>
</dbReference>
<protein>
    <submittedName>
        <fullName evidence="1">Uncharacterized protein</fullName>
    </submittedName>
</protein>
<sequence length="513" mass="57689">MSRNYRLSTHRRLSLKKDSKNLAGLIVAVIGPTSLGKTTLSREIAKSLRATFIEHDLLRSCFPPRDSSASDGDPDPAYQILWKMIKTHLDHRNHNHHIVVDYPLSRRVEIDRLLGIAKPHDAMVILIDCELGQRSEARPHDREGEATLARYLQWSLTMEEERVDDCFYDYDPSKIDVPRLVIGSTSDAGLEEHVAAVKRLILISLDEKFAITEGDGTMTWDFSWHNQDAVRMICFQTRMLQVPGHVPPGSKEGNLRYSQLKAQHIAKGLRCMFLNYDDLLSCLGSPDANADVDDDDAVFNALVQMAASQLSLGQSVAIRAPLPHRAQVDLLLDAANSTQAKLIVLELRKKKQVNKELLSEYDLNDVPKLVLPELNSLGYDEEDDLLDFILMASSMNHWHVGDGTESVLKDVKFRPIYFEPNGFTAPQEGEARRVAPQERNPGRRRGMRNAAKLLSETFPINPTASLAMDLLPGYSFNPKLKWNPEVKDYIVAAYGEARISEADAGVDSWFSFC</sequence>
<evidence type="ECO:0000313" key="2">
    <source>
        <dbReference type="Proteomes" id="UP001057402"/>
    </source>
</evidence>
<name>A0ACB9QBW4_9MYRT</name>
<comment type="caution">
    <text evidence="1">The sequence shown here is derived from an EMBL/GenBank/DDBJ whole genome shotgun (WGS) entry which is preliminary data.</text>
</comment>
<dbReference type="Proteomes" id="UP001057402">
    <property type="component" value="Chromosome 6"/>
</dbReference>
<proteinExistence type="predicted"/>